<dbReference type="SUPFAM" id="SSF46785">
    <property type="entry name" value="Winged helix' DNA-binding domain"/>
    <property type="match status" value="1"/>
</dbReference>
<dbReference type="RefSeq" id="WP_244021564.1">
    <property type="nucleotide sequence ID" value="NZ_JALHLF010000053.1"/>
</dbReference>
<dbReference type="PROSITE" id="PS50931">
    <property type="entry name" value="HTH_LYSR"/>
    <property type="match status" value="1"/>
</dbReference>
<keyword evidence="2" id="KW-0805">Transcription regulation</keyword>
<keyword evidence="7" id="KW-1185">Reference proteome</keyword>
<dbReference type="Proteomes" id="UP001162881">
    <property type="component" value="Unassembled WGS sequence"/>
</dbReference>
<dbReference type="Gene3D" id="1.10.10.10">
    <property type="entry name" value="Winged helix-like DNA-binding domain superfamily/Winged helix DNA-binding domain"/>
    <property type="match status" value="1"/>
</dbReference>
<dbReference type="CDD" id="cd08462">
    <property type="entry name" value="PBP2_NodD"/>
    <property type="match status" value="1"/>
</dbReference>
<dbReference type="Gene3D" id="3.40.190.10">
    <property type="entry name" value="Periplasmic binding protein-like II"/>
    <property type="match status" value="2"/>
</dbReference>
<dbReference type="InterPro" id="IPR005119">
    <property type="entry name" value="LysR_subst-bd"/>
</dbReference>
<dbReference type="PANTHER" id="PTHR30118">
    <property type="entry name" value="HTH-TYPE TRANSCRIPTIONAL REGULATOR LEUO-RELATED"/>
    <property type="match status" value="1"/>
</dbReference>
<proteinExistence type="inferred from homology"/>
<evidence type="ECO:0000256" key="3">
    <source>
        <dbReference type="ARBA" id="ARBA00023125"/>
    </source>
</evidence>
<evidence type="ECO:0000256" key="1">
    <source>
        <dbReference type="ARBA" id="ARBA00009437"/>
    </source>
</evidence>
<name>A0ABT0BEW5_9SPHN</name>
<feature type="domain" description="HTH lysR-type" evidence="5">
    <location>
        <begin position="8"/>
        <end position="65"/>
    </location>
</feature>
<keyword evidence="4" id="KW-0804">Transcription</keyword>
<organism evidence="6 7">
    <name type="scientific">Novosphingobium organovorum</name>
    <dbReference type="NCBI Taxonomy" id="2930092"/>
    <lineage>
        <taxon>Bacteria</taxon>
        <taxon>Pseudomonadati</taxon>
        <taxon>Pseudomonadota</taxon>
        <taxon>Alphaproteobacteria</taxon>
        <taxon>Sphingomonadales</taxon>
        <taxon>Sphingomonadaceae</taxon>
        <taxon>Novosphingobium</taxon>
    </lineage>
</organism>
<dbReference type="InterPro" id="IPR036390">
    <property type="entry name" value="WH_DNA-bd_sf"/>
</dbReference>
<dbReference type="Pfam" id="PF00126">
    <property type="entry name" value="HTH_1"/>
    <property type="match status" value="1"/>
</dbReference>
<dbReference type="InterPro" id="IPR000847">
    <property type="entry name" value="LysR_HTH_N"/>
</dbReference>
<gene>
    <name evidence="6" type="ORF">MTR62_12985</name>
</gene>
<dbReference type="Pfam" id="PF03466">
    <property type="entry name" value="LysR_substrate"/>
    <property type="match status" value="1"/>
</dbReference>
<dbReference type="InterPro" id="IPR050389">
    <property type="entry name" value="LysR-type_TF"/>
</dbReference>
<evidence type="ECO:0000313" key="6">
    <source>
        <dbReference type="EMBL" id="MCJ2183598.1"/>
    </source>
</evidence>
<sequence>MAMRFGRLDLNLLVALDALLTECSVSLAADRLCLSQSATSSALGRLRDYFGDELLVVKGRQMVLTARAEELIEPVRAVLEQIRATITVAPPFDPATAERQISIMASDYSTQVLLTQALAEMEAKAPGIRFEIQPMNDNPIDTLERGYVDLLLTIDYAISTDHPSQVLFEDDYVVLGWKGNPAMDGPMTREKYFSLGHVTARFGKSRVAAFDDWFVRRQKQQRKVEVVAPTFLSLAGLVMNTNRIATVHRRMAESFTRSMPLVMRETPFDIPPIRETVQWHITNSNDAALRWVVEQMAAASQRTAGADNIVPFEPGSPDAVDRERIEYEFRMNQAKPRG</sequence>
<protein>
    <submittedName>
        <fullName evidence="6">LysR family transcriptional regulator</fullName>
    </submittedName>
</protein>
<keyword evidence="3" id="KW-0238">DNA-binding</keyword>
<dbReference type="InterPro" id="IPR036388">
    <property type="entry name" value="WH-like_DNA-bd_sf"/>
</dbReference>
<reference evidence="6" key="1">
    <citation type="submission" date="2022-03" db="EMBL/GenBank/DDBJ databases">
        <title>Identification of a novel bacterium isolated from mangrove sediments.</title>
        <authorList>
            <person name="Pan X."/>
        </authorList>
    </citation>
    <scope>NUCLEOTIDE SEQUENCE</scope>
    <source>
        <strain evidence="6">B1949</strain>
    </source>
</reference>
<dbReference type="SUPFAM" id="SSF53850">
    <property type="entry name" value="Periplasmic binding protein-like II"/>
    <property type="match status" value="1"/>
</dbReference>
<comment type="caution">
    <text evidence="6">The sequence shown here is derived from an EMBL/GenBank/DDBJ whole genome shotgun (WGS) entry which is preliminary data.</text>
</comment>
<dbReference type="InterPro" id="IPR037416">
    <property type="entry name" value="NodD_PBP2"/>
</dbReference>
<dbReference type="EMBL" id="JALHLF010000053">
    <property type="protein sequence ID" value="MCJ2183598.1"/>
    <property type="molecule type" value="Genomic_DNA"/>
</dbReference>
<evidence type="ECO:0000313" key="7">
    <source>
        <dbReference type="Proteomes" id="UP001162881"/>
    </source>
</evidence>
<comment type="similarity">
    <text evidence="1">Belongs to the LysR transcriptional regulatory family.</text>
</comment>
<evidence type="ECO:0000256" key="4">
    <source>
        <dbReference type="ARBA" id="ARBA00023163"/>
    </source>
</evidence>
<dbReference type="PANTHER" id="PTHR30118:SF6">
    <property type="entry name" value="HTH-TYPE TRANSCRIPTIONAL REGULATOR LEUO"/>
    <property type="match status" value="1"/>
</dbReference>
<evidence type="ECO:0000259" key="5">
    <source>
        <dbReference type="PROSITE" id="PS50931"/>
    </source>
</evidence>
<accession>A0ABT0BEW5</accession>
<evidence type="ECO:0000256" key="2">
    <source>
        <dbReference type="ARBA" id="ARBA00023015"/>
    </source>
</evidence>